<dbReference type="InterPro" id="IPR014710">
    <property type="entry name" value="RmlC-like_jellyroll"/>
</dbReference>
<protein>
    <recommendedName>
        <fullName evidence="1">Cupin type-2 domain-containing protein</fullName>
    </recommendedName>
</protein>
<dbReference type="SUPFAM" id="SSF51182">
    <property type="entry name" value="RmlC-like cupins"/>
    <property type="match status" value="1"/>
</dbReference>
<reference evidence="2 3" key="1">
    <citation type="submission" date="2015-06" db="EMBL/GenBank/DDBJ databases">
        <authorList>
            <person name="Ju K.-S."/>
            <person name="Doroghazi J.R."/>
            <person name="Metcalf W.W."/>
        </authorList>
    </citation>
    <scope>NUCLEOTIDE SEQUENCE [LARGE SCALE GENOMIC DNA]</scope>
    <source>
        <strain evidence="2 3">NRRL 3414</strain>
    </source>
</reference>
<evidence type="ECO:0000259" key="1">
    <source>
        <dbReference type="Pfam" id="PF07883"/>
    </source>
</evidence>
<dbReference type="Proteomes" id="UP000037432">
    <property type="component" value="Unassembled WGS sequence"/>
</dbReference>
<dbReference type="InterPro" id="IPR013096">
    <property type="entry name" value="Cupin_2"/>
</dbReference>
<dbReference type="EMBL" id="LFNT01000018">
    <property type="protein sequence ID" value="KMS73589.1"/>
    <property type="molecule type" value="Genomic_DNA"/>
</dbReference>
<dbReference type="PATRIC" id="fig|1938.3.peg.1289"/>
<dbReference type="Pfam" id="PF07883">
    <property type="entry name" value="Cupin_2"/>
    <property type="match status" value="1"/>
</dbReference>
<evidence type="ECO:0000313" key="2">
    <source>
        <dbReference type="EMBL" id="KMS73589.1"/>
    </source>
</evidence>
<comment type="caution">
    <text evidence="2">The sequence shown here is derived from an EMBL/GenBank/DDBJ whole genome shotgun (WGS) entry which is preliminary data.</text>
</comment>
<evidence type="ECO:0000313" key="3">
    <source>
        <dbReference type="Proteomes" id="UP000037432"/>
    </source>
</evidence>
<accession>A0A0J7ZCR3</accession>
<proteinExistence type="predicted"/>
<dbReference type="InterPro" id="IPR011051">
    <property type="entry name" value="RmlC_Cupin_sf"/>
</dbReference>
<dbReference type="Gene3D" id="2.60.120.10">
    <property type="entry name" value="Jelly Rolls"/>
    <property type="match status" value="1"/>
</dbReference>
<sequence>MYPDFIKMLPLADVNFPGAEARLISGSYGQVAFWRFEEGGSVPPHRHGAQLGIVLRGQVTLTVEGVTHTWQAGDVFNIDENDEHSATVAPGTYVVEVYQESDRHRELEQPTVPQFVDPA</sequence>
<feature type="domain" description="Cupin type-2" evidence="1">
    <location>
        <begin position="33"/>
        <end position="88"/>
    </location>
</feature>
<gene>
    <name evidence="2" type="ORF">ACM01_17755</name>
</gene>
<dbReference type="AlphaFoldDB" id="A0A0J7ZCR3"/>
<organism evidence="2 3">
    <name type="scientific">Streptomyces viridochromogenes</name>
    <dbReference type="NCBI Taxonomy" id="1938"/>
    <lineage>
        <taxon>Bacteria</taxon>
        <taxon>Bacillati</taxon>
        <taxon>Actinomycetota</taxon>
        <taxon>Actinomycetes</taxon>
        <taxon>Kitasatosporales</taxon>
        <taxon>Streptomycetaceae</taxon>
        <taxon>Streptomyces</taxon>
    </lineage>
</organism>
<name>A0A0J7ZCR3_STRVR</name>